<dbReference type="AlphaFoldDB" id="A0A1V9F3J6"/>
<name>A0A1V9F3J6_9BACT</name>
<dbReference type="Gene3D" id="2.60.120.200">
    <property type="match status" value="1"/>
</dbReference>
<evidence type="ECO:0000313" key="2">
    <source>
        <dbReference type="EMBL" id="OQP52852.1"/>
    </source>
</evidence>
<evidence type="ECO:0000313" key="3">
    <source>
        <dbReference type="Proteomes" id="UP000192610"/>
    </source>
</evidence>
<dbReference type="Proteomes" id="UP000192610">
    <property type="component" value="Unassembled WGS sequence"/>
</dbReference>
<evidence type="ECO:0000256" key="1">
    <source>
        <dbReference type="SAM" id="MobiDB-lite"/>
    </source>
</evidence>
<feature type="compositionally biased region" description="Low complexity" evidence="1">
    <location>
        <begin position="16"/>
        <end position="26"/>
    </location>
</feature>
<protein>
    <recommendedName>
        <fullName evidence="4">Polysaccharide lyase</fullName>
    </recommendedName>
</protein>
<feature type="region of interest" description="Disordered" evidence="1">
    <location>
        <begin position="14"/>
        <end position="35"/>
    </location>
</feature>
<organism evidence="2 3">
    <name type="scientific">Niastella yeongjuensis</name>
    <dbReference type="NCBI Taxonomy" id="354355"/>
    <lineage>
        <taxon>Bacteria</taxon>
        <taxon>Pseudomonadati</taxon>
        <taxon>Bacteroidota</taxon>
        <taxon>Chitinophagia</taxon>
        <taxon>Chitinophagales</taxon>
        <taxon>Chitinophagaceae</taxon>
        <taxon>Niastella</taxon>
    </lineage>
</organism>
<proteinExistence type="predicted"/>
<keyword evidence="3" id="KW-1185">Reference proteome</keyword>
<dbReference type="EMBL" id="LVXG01000007">
    <property type="protein sequence ID" value="OQP52852.1"/>
    <property type="molecule type" value="Genomic_DNA"/>
</dbReference>
<dbReference type="STRING" id="354355.SAMN05660816_04780"/>
<gene>
    <name evidence="2" type="ORF">A4H97_24460</name>
</gene>
<reference evidence="3" key="1">
    <citation type="submission" date="2016-04" db="EMBL/GenBank/DDBJ databases">
        <authorList>
            <person name="Chen L."/>
            <person name="Zhuang W."/>
            <person name="Wang G."/>
        </authorList>
    </citation>
    <scope>NUCLEOTIDE SEQUENCE [LARGE SCALE GENOMIC DNA]</scope>
    <source>
        <strain evidence="3">17621</strain>
    </source>
</reference>
<dbReference type="InterPro" id="IPR025975">
    <property type="entry name" value="Polysacc_lyase"/>
</dbReference>
<comment type="caution">
    <text evidence="2">The sequence shown here is derived from an EMBL/GenBank/DDBJ whole genome shotgun (WGS) entry which is preliminary data.</text>
</comment>
<sequence length="269" mass="30725">MLYGYIKVFHGKADNADNTGNTGNATRASHTDDPQPTHILYQLGFEDNDPFPSFLSKQVASQYGIEIVESPVYRGRKAARFELRCGDAENNNGTRAEISFPQPDDQSNLERWYAFALLFPKEDYEPDNTDDVITQWHQGGKVSPAISLRTKDDKLYLRIKPDVKSKDKITLGDVERGDWHFYIFHIKHSSGPDGLIEVWRDGKLMGTYNGSNMYDLDNKDFHAPAWKLGIYKSNWNKGKVTNTTKRVLYVDEIKCGDERATFADMMPKK</sequence>
<dbReference type="Pfam" id="PF14099">
    <property type="entry name" value="Polysacc_lyase"/>
    <property type="match status" value="1"/>
</dbReference>
<accession>A0A1V9F3J6</accession>
<evidence type="ECO:0008006" key="4">
    <source>
        <dbReference type="Google" id="ProtNLM"/>
    </source>
</evidence>